<sequence length="77" mass="8454">MPEVAPSLSLKSPDLRKPPLASFALACSSSARFSTSPLHYIELEDEERKELSFGCDHDSGRKNVFCGSVWNALPSLE</sequence>
<keyword evidence="2" id="KW-1185">Reference proteome</keyword>
<gene>
    <name evidence="1" type="ORF">MATL_G00022800</name>
</gene>
<dbReference type="EMBL" id="JAFDVH010000002">
    <property type="protein sequence ID" value="KAG7487396.1"/>
    <property type="molecule type" value="Genomic_DNA"/>
</dbReference>
<protein>
    <submittedName>
        <fullName evidence="1">Uncharacterized protein</fullName>
    </submittedName>
</protein>
<organism evidence="1 2">
    <name type="scientific">Megalops atlanticus</name>
    <name type="common">Tarpon</name>
    <name type="synonym">Clupea gigantea</name>
    <dbReference type="NCBI Taxonomy" id="7932"/>
    <lineage>
        <taxon>Eukaryota</taxon>
        <taxon>Metazoa</taxon>
        <taxon>Chordata</taxon>
        <taxon>Craniata</taxon>
        <taxon>Vertebrata</taxon>
        <taxon>Euteleostomi</taxon>
        <taxon>Actinopterygii</taxon>
        <taxon>Neopterygii</taxon>
        <taxon>Teleostei</taxon>
        <taxon>Elopiformes</taxon>
        <taxon>Megalopidae</taxon>
        <taxon>Megalops</taxon>
    </lineage>
</organism>
<dbReference type="Proteomes" id="UP001046870">
    <property type="component" value="Chromosome 2"/>
</dbReference>
<evidence type="ECO:0000313" key="1">
    <source>
        <dbReference type="EMBL" id="KAG7487396.1"/>
    </source>
</evidence>
<dbReference type="AlphaFoldDB" id="A0A9D3QFT1"/>
<comment type="caution">
    <text evidence="1">The sequence shown here is derived from an EMBL/GenBank/DDBJ whole genome shotgun (WGS) entry which is preliminary data.</text>
</comment>
<reference evidence="1" key="1">
    <citation type="submission" date="2021-01" db="EMBL/GenBank/DDBJ databases">
        <authorList>
            <person name="Zahm M."/>
            <person name="Roques C."/>
            <person name="Cabau C."/>
            <person name="Klopp C."/>
            <person name="Donnadieu C."/>
            <person name="Jouanno E."/>
            <person name="Lampietro C."/>
            <person name="Louis A."/>
            <person name="Herpin A."/>
            <person name="Echchiki A."/>
            <person name="Berthelot C."/>
            <person name="Parey E."/>
            <person name="Roest-Crollius H."/>
            <person name="Braasch I."/>
            <person name="Postlethwait J."/>
            <person name="Bobe J."/>
            <person name="Montfort J."/>
            <person name="Bouchez O."/>
            <person name="Begum T."/>
            <person name="Mejri S."/>
            <person name="Adams A."/>
            <person name="Chen W.-J."/>
            <person name="Guiguen Y."/>
        </authorList>
    </citation>
    <scope>NUCLEOTIDE SEQUENCE</scope>
    <source>
        <strain evidence="1">YG-15Mar2019-1</strain>
        <tissue evidence="1">Brain</tissue>
    </source>
</reference>
<evidence type="ECO:0000313" key="2">
    <source>
        <dbReference type="Proteomes" id="UP001046870"/>
    </source>
</evidence>
<accession>A0A9D3QFT1</accession>
<name>A0A9D3QFT1_MEGAT</name>
<proteinExistence type="predicted"/>